<dbReference type="Proteomes" id="UP000786875">
    <property type="component" value="Unassembled WGS sequence"/>
</dbReference>
<reference evidence="2 3" key="1">
    <citation type="submission" date="2020-04" db="EMBL/GenBank/DDBJ databases">
        <title>Genome sequencing of Rosenbergiella species.</title>
        <authorList>
            <person name="Alvarez-Perez S."/>
            <person name="Lievens B."/>
        </authorList>
    </citation>
    <scope>NUCLEOTIDE SEQUENCE [LARGE SCALE GENOMIC DNA]</scope>
    <source>
        <strain evidence="2 3">CdVSA20.1</strain>
    </source>
</reference>
<proteinExistence type="predicted"/>
<keyword evidence="3" id="KW-1185">Reference proteome</keyword>
<feature type="compositionally biased region" description="Acidic residues" evidence="1">
    <location>
        <begin position="102"/>
        <end position="124"/>
    </location>
</feature>
<dbReference type="EMBL" id="JABBFO010000006">
    <property type="protein sequence ID" value="MBT0727431.1"/>
    <property type="molecule type" value="Genomic_DNA"/>
</dbReference>
<name>A0ABS5T514_9GAMM</name>
<sequence length="325" mass="37421">MALPEHKYYTLKQAAKKANCEIEDLIHFAAIGKLQLCIKTPDLDFSFTTPEGEGDESVKINFESTSTLMVDDAKLIAENPYPENLRTWEDVTGDHNCLNASNEEDEDEDEDEDEGEGEGEGEEDDYPLAKYYLRFNYQSEYLRVIEQYEIYTRDKNIWKWDGFLAIPTSEIYAIESEFDSNSGTTLLIDNLLRPRCKEEKFSADFVPSEFYCDSWLSVNTNDCYVTAYEMNLLLQGGLDIDAKGKPIIASHREKAEIKKENYSKQKASLIRSLIKLSFLSDGGIEKLSMESISEQLQEKFKRNNIEYDDINPANIRNYLRKAKAR</sequence>
<comment type="caution">
    <text evidence="2">The sequence shown here is derived from an EMBL/GenBank/DDBJ whole genome shotgun (WGS) entry which is preliminary data.</text>
</comment>
<protein>
    <submittedName>
        <fullName evidence="2">Uncharacterized protein</fullName>
    </submittedName>
</protein>
<accession>A0ABS5T514</accession>
<evidence type="ECO:0000313" key="3">
    <source>
        <dbReference type="Proteomes" id="UP000786875"/>
    </source>
</evidence>
<dbReference type="RefSeq" id="WP_214213641.1">
    <property type="nucleotide sequence ID" value="NZ_JABBFO010000006.1"/>
</dbReference>
<evidence type="ECO:0000313" key="2">
    <source>
        <dbReference type="EMBL" id="MBT0727431.1"/>
    </source>
</evidence>
<evidence type="ECO:0000256" key="1">
    <source>
        <dbReference type="SAM" id="MobiDB-lite"/>
    </source>
</evidence>
<gene>
    <name evidence="2" type="ORF">HGT73_08525</name>
</gene>
<feature type="region of interest" description="Disordered" evidence="1">
    <location>
        <begin position="93"/>
        <end position="124"/>
    </location>
</feature>
<organism evidence="2 3">
    <name type="scientific">Rosenbergiella australiborealis</name>
    <dbReference type="NCBI Taxonomy" id="1544696"/>
    <lineage>
        <taxon>Bacteria</taxon>
        <taxon>Pseudomonadati</taxon>
        <taxon>Pseudomonadota</taxon>
        <taxon>Gammaproteobacteria</taxon>
        <taxon>Enterobacterales</taxon>
        <taxon>Erwiniaceae</taxon>
        <taxon>Rosenbergiella</taxon>
    </lineage>
</organism>